<dbReference type="Proteomes" id="UP001601059">
    <property type="component" value="Unassembled WGS sequence"/>
</dbReference>
<dbReference type="PROSITE" id="PS51462">
    <property type="entry name" value="NUDIX"/>
    <property type="match status" value="1"/>
</dbReference>
<evidence type="ECO:0000313" key="3">
    <source>
        <dbReference type="Proteomes" id="UP001601059"/>
    </source>
</evidence>
<accession>A0ABW6KJA1</accession>
<keyword evidence="3" id="KW-1185">Reference proteome</keyword>
<dbReference type="PANTHER" id="PTHR10885:SF0">
    <property type="entry name" value="ISOPENTENYL-DIPHOSPHATE DELTA-ISOMERASE"/>
    <property type="match status" value="1"/>
</dbReference>
<comment type="caution">
    <text evidence="2">The sequence shown here is derived from an EMBL/GenBank/DDBJ whole genome shotgun (WGS) entry which is preliminary data.</text>
</comment>
<dbReference type="InterPro" id="IPR000086">
    <property type="entry name" value="NUDIX_hydrolase_dom"/>
</dbReference>
<reference evidence="2 3" key="1">
    <citation type="submission" date="2024-08" db="EMBL/GenBank/DDBJ databases">
        <title>Two novel Cytobacillus novel species.</title>
        <authorList>
            <person name="Liu G."/>
        </authorList>
    </citation>
    <scope>NUCLEOTIDE SEQUENCE [LARGE SCALE GENOMIC DNA]</scope>
    <source>
        <strain evidence="2 3">FJAT-54145</strain>
    </source>
</reference>
<feature type="domain" description="Nudix hydrolase" evidence="1">
    <location>
        <begin position="29"/>
        <end position="169"/>
    </location>
</feature>
<evidence type="ECO:0000313" key="2">
    <source>
        <dbReference type="EMBL" id="MFE8702933.1"/>
    </source>
</evidence>
<proteinExistence type="predicted"/>
<dbReference type="InterPro" id="IPR015797">
    <property type="entry name" value="NUDIX_hydrolase-like_dom_sf"/>
</dbReference>
<protein>
    <submittedName>
        <fullName evidence="2">NUDIX hydrolase</fullName>
    </submittedName>
</protein>
<dbReference type="SUPFAM" id="SSF55811">
    <property type="entry name" value="Nudix"/>
    <property type="match status" value="1"/>
</dbReference>
<sequence>MSEEIINIYDENYQLLGTANRDEIHLKGYWHETFHCWVMSRENGRDFIHLQIRSAEKQDYPSLLDITAAGHIMAEESIADGIREVKEELGIEVSMEDLISLDVIKYCVILENFIDKELANVFLYKNSKSLLDYEVQREEVSGIVQVDFDQFTDLWLGKREEVQVQGFELNSAGEKIKIDKLVKRNDFVPHENSYYERIIELIRNHI</sequence>
<dbReference type="CDD" id="cd04692">
    <property type="entry name" value="NUDIX_Hydrolase"/>
    <property type="match status" value="1"/>
</dbReference>
<organism evidence="2 3">
    <name type="scientific">Cytobacillus spartinae</name>
    <dbReference type="NCBI Taxonomy" id="3299023"/>
    <lineage>
        <taxon>Bacteria</taxon>
        <taxon>Bacillati</taxon>
        <taxon>Bacillota</taxon>
        <taxon>Bacilli</taxon>
        <taxon>Bacillales</taxon>
        <taxon>Bacillaceae</taxon>
        <taxon>Cytobacillus</taxon>
    </lineage>
</organism>
<dbReference type="GO" id="GO:0016787">
    <property type="term" value="F:hydrolase activity"/>
    <property type="evidence" value="ECO:0007669"/>
    <property type="project" value="UniProtKB-KW"/>
</dbReference>
<evidence type="ECO:0000259" key="1">
    <source>
        <dbReference type="PROSITE" id="PS51462"/>
    </source>
</evidence>
<dbReference type="PANTHER" id="PTHR10885">
    <property type="entry name" value="ISOPENTENYL-DIPHOSPHATE DELTA-ISOMERASE"/>
    <property type="match status" value="1"/>
</dbReference>
<gene>
    <name evidence="2" type="ORF">ACFYKX_20200</name>
</gene>
<dbReference type="Gene3D" id="3.90.79.10">
    <property type="entry name" value="Nucleoside Triphosphate Pyrophosphohydrolase"/>
    <property type="match status" value="1"/>
</dbReference>
<dbReference type="EMBL" id="JBIACK010000012">
    <property type="protein sequence ID" value="MFE8702933.1"/>
    <property type="molecule type" value="Genomic_DNA"/>
</dbReference>
<dbReference type="RefSeq" id="WP_389363036.1">
    <property type="nucleotide sequence ID" value="NZ_JBIACK010000012.1"/>
</dbReference>
<name>A0ABW6KJA1_9BACI</name>
<keyword evidence="2" id="KW-0378">Hydrolase</keyword>